<proteinExistence type="predicted"/>
<evidence type="ECO:0000313" key="1">
    <source>
        <dbReference type="EMBL" id="KAH8091825.1"/>
    </source>
</evidence>
<keyword evidence="2" id="KW-1185">Reference proteome</keyword>
<comment type="caution">
    <text evidence="1">The sequence shown here is derived from an EMBL/GenBank/DDBJ whole genome shotgun (WGS) entry which is preliminary data.</text>
</comment>
<sequence>MSVVTLSSASIRNTSVRLGEPVESEKFRQRRLRIRQWEHEQSLEDMAAIRMIQQLCDSSIVPSSSVKTEFSDLDGLSWDRSPCSSIPRPKLGNASLVPKIRISYTSPPIHQPDNRRISFLRRPTFAFHYTNPYSLQNLRSRASSQ</sequence>
<organism evidence="1 2">
    <name type="scientific">Cristinia sonorae</name>
    <dbReference type="NCBI Taxonomy" id="1940300"/>
    <lineage>
        <taxon>Eukaryota</taxon>
        <taxon>Fungi</taxon>
        <taxon>Dikarya</taxon>
        <taxon>Basidiomycota</taxon>
        <taxon>Agaricomycotina</taxon>
        <taxon>Agaricomycetes</taxon>
        <taxon>Agaricomycetidae</taxon>
        <taxon>Agaricales</taxon>
        <taxon>Pleurotineae</taxon>
        <taxon>Stephanosporaceae</taxon>
        <taxon>Cristinia</taxon>
    </lineage>
</organism>
<dbReference type="AlphaFoldDB" id="A0A8K0UHE4"/>
<reference evidence="1" key="1">
    <citation type="journal article" date="2021" name="New Phytol.">
        <title>Evolutionary innovations through gain and loss of genes in the ectomycorrhizal Boletales.</title>
        <authorList>
            <person name="Wu G."/>
            <person name="Miyauchi S."/>
            <person name="Morin E."/>
            <person name="Kuo A."/>
            <person name="Drula E."/>
            <person name="Varga T."/>
            <person name="Kohler A."/>
            <person name="Feng B."/>
            <person name="Cao Y."/>
            <person name="Lipzen A."/>
            <person name="Daum C."/>
            <person name="Hundley H."/>
            <person name="Pangilinan J."/>
            <person name="Johnson J."/>
            <person name="Barry K."/>
            <person name="LaButti K."/>
            <person name="Ng V."/>
            <person name="Ahrendt S."/>
            <person name="Min B."/>
            <person name="Choi I.G."/>
            <person name="Park H."/>
            <person name="Plett J.M."/>
            <person name="Magnuson J."/>
            <person name="Spatafora J.W."/>
            <person name="Nagy L.G."/>
            <person name="Henrissat B."/>
            <person name="Grigoriev I.V."/>
            <person name="Yang Z.L."/>
            <person name="Xu J."/>
            <person name="Martin F.M."/>
        </authorList>
    </citation>
    <scope>NUCLEOTIDE SEQUENCE</scope>
    <source>
        <strain evidence="1">KKN 215</strain>
    </source>
</reference>
<dbReference type="OrthoDB" id="2757916at2759"/>
<dbReference type="Proteomes" id="UP000813824">
    <property type="component" value="Unassembled WGS sequence"/>
</dbReference>
<dbReference type="EMBL" id="JAEVFJ010000034">
    <property type="protein sequence ID" value="KAH8091825.1"/>
    <property type="molecule type" value="Genomic_DNA"/>
</dbReference>
<accession>A0A8K0UHE4</accession>
<gene>
    <name evidence="1" type="ORF">BXZ70DRAFT_471422</name>
</gene>
<evidence type="ECO:0000313" key="2">
    <source>
        <dbReference type="Proteomes" id="UP000813824"/>
    </source>
</evidence>
<name>A0A8K0UHE4_9AGAR</name>
<protein>
    <submittedName>
        <fullName evidence="1">Uncharacterized protein</fullName>
    </submittedName>
</protein>